<evidence type="ECO:0000259" key="2">
    <source>
        <dbReference type="Pfam" id="PF13378"/>
    </source>
</evidence>
<keyword evidence="1" id="KW-0479">Metal-binding</keyword>
<proteinExistence type="predicted"/>
<feature type="domain" description="Enolase C-terminal" evidence="2">
    <location>
        <begin position="59"/>
        <end position="125"/>
    </location>
</feature>
<evidence type="ECO:0000256" key="1">
    <source>
        <dbReference type="ARBA" id="ARBA00022723"/>
    </source>
</evidence>
<sequence length="141" mass="15508">MTLNQIEDEADSSLMFSQDRVEKILQALELDSYRLVTSKIVQDSLDNSHFDKDLILHGDFIARGACHLYAADPIKCGGLLSAKRAATLCRAFGIHYVPHNTTRGIGFAAALHLAASTPECNSYNESRKTICADRCCGRNSM</sequence>
<dbReference type="GO" id="GO:0046872">
    <property type="term" value="F:metal ion binding"/>
    <property type="evidence" value="ECO:0007669"/>
    <property type="project" value="UniProtKB-KW"/>
</dbReference>
<accession>A0A7X0VXD3</accession>
<dbReference type="Pfam" id="PF13378">
    <property type="entry name" value="MR_MLE_C"/>
    <property type="match status" value="1"/>
</dbReference>
<dbReference type="Proteomes" id="UP000564644">
    <property type="component" value="Unassembled WGS sequence"/>
</dbReference>
<reference evidence="3 4" key="1">
    <citation type="submission" date="2020-08" db="EMBL/GenBank/DDBJ databases">
        <title>Cohnella phylogeny.</title>
        <authorList>
            <person name="Dunlap C."/>
        </authorList>
    </citation>
    <scope>NUCLEOTIDE SEQUENCE [LARGE SCALE GENOMIC DNA]</scope>
    <source>
        <strain evidence="3 4">CBP 2801</strain>
    </source>
</reference>
<dbReference type="SUPFAM" id="SSF51604">
    <property type="entry name" value="Enolase C-terminal domain-like"/>
    <property type="match status" value="1"/>
</dbReference>
<comment type="caution">
    <text evidence="3">The sequence shown here is derived from an EMBL/GenBank/DDBJ whole genome shotgun (WGS) entry which is preliminary data.</text>
</comment>
<evidence type="ECO:0000313" key="4">
    <source>
        <dbReference type="Proteomes" id="UP000564644"/>
    </source>
</evidence>
<evidence type="ECO:0000313" key="3">
    <source>
        <dbReference type="EMBL" id="MBB6733480.1"/>
    </source>
</evidence>
<dbReference type="AlphaFoldDB" id="A0A7X0VXD3"/>
<protein>
    <recommendedName>
        <fullName evidence="2">Enolase C-terminal domain-containing protein</fullName>
    </recommendedName>
</protein>
<organism evidence="3 4">
    <name type="scientific">Cohnella zeiphila</name>
    <dbReference type="NCBI Taxonomy" id="2761120"/>
    <lineage>
        <taxon>Bacteria</taxon>
        <taxon>Bacillati</taxon>
        <taxon>Bacillota</taxon>
        <taxon>Bacilli</taxon>
        <taxon>Bacillales</taxon>
        <taxon>Paenibacillaceae</taxon>
        <taxon>Cohnella</taxon>
    </lineage>
</organism>
<keyword evidence="4" id="KW-1185">Reference proteome</keyword>
<name>A0A7X0VXD3_9BACL</name>
<dbReference type="Gene3D" id="3.20.20.120">
    <property type="entry name" value="Enolase-like C-terminal domain"/>
    <property type="match status" value="1"/>
</dbReference>
<dbReference type="EMBL" id="JACJVO010000027">
    <property type="protein sequence ID" value="MBB6733480.1"/>
    <property type="molecule type" value="Genomic_DNA"/>
</dbReference>
<dbReference type="InterPro" id="IPR036849">
    <property type="entry name" value="Enolase-like_C_sf"/>
</dbReference>
<dbReference type="RefSeq" id="WP_185131139.1">
    <property type="nucleotide sequence ID" value="NZ_JACJVO010000027.1"/>
</dbReference>
<gene>
    <name evidence="3" type="ORF">H7C18_21380</name>
</gene>
<dbReference type="InterPro" id="IPR029065">
    <property type="entry name" value="Enolase_C-like"/>
</dbReference>